<gene>
    <name evidence="1" type="ORF">K3718_18560</name>
</gene>
<dbReference type="RefSeq" id="WP_259964557.1">
    <property type="nucleotide sequence ID" value="NZ_CP081051.1"/>
</dbReference>
<organism evidence="1 2">
    <name type="scientific">Leisingera aquaemixtae</name>
    <dbReference type="NCBI Taxonomy" id="1396826"/>
    <lineage>
        <taxon>Bacteria</taxon>
        <taxon>Pseudomonadati</taxon>
        <taxon>Pseudomonadota</taxon>
        <taxon>Alphaproteobacteria</taxon>
        <taxon>Rhodobacterales</taxon>
        <taxon>Roseobacteraceae</taxon>
        <taxon>Leisingera</taxon>
    </lineage>
</organism>
<dbReference type="Proteomes" id="UP001058514">
    <property type="component" value="Chromosome"/>
</dbReference>
<reference evidence="1" key="1">
    <citation type="submission" date="2021-08" db="EMBL/GenBank/DDBJ databases">
        <authorList>
            <person name="Nwanade C."/>
            <person name="Wang M."/>
            <person name="Masoudi A."/>
            <person name="Yu Z."/>
            <person name="Liu J."/>
        </authorList>
    </citation>
    <scope>NUCLEOTIDE SEQUENCE</scope>
    <source>
        <strain evidence="1">S166</strain>
    </source>
</reference>
<dbReference type="EMBL" id="CP081051">
    <property type="protein sequence ID" value="UWQ41495.1"/>
    <property type="molecule type" value="Genomic_DNA"/>
</dbReference>
<evidence type="ECO:0000313" key="1">
    <source>
        <dbReference type="EMBL" id="UWQ41495.1"/>
    </source>
</evidence>
<protein>
    <recommendedName>
        <fullName evidence="3">Transposase</fullName>
    </recommendedName>
</protein>
<sequence>MAEFVPVWGENGAAADWCFFATLHPPQSQSGVRLVRSRKPGLKQDGLFSLISIRVHAN</sequence>
<evidence type="ECO:0008006" key="3">
    <source>
        <dbReference type="Google" id="ProtNLM"/>
    </source>
</evidence>
<name>A0ABY5WJ74_9RHOB</name>
<evidence type="ECO:0000313" key="2">
    <source>
        <dbReference type="Proteomes" id="UP001058514"/>
    </source>
</evidence>
<keyword evidence="2" id="KW-1185">Reference proteome</keyword>
<accession>A0ABY5WJ74</accession>
<proteinExistence type="predicted"/>